<dbReference type="EMBL" id="HACA01022362">
    <property type="protein sequence ID" value="CDW39723.1"/>
    <property type="molecule type" value="Transcribed_RNA"/>
</dbReference>
<dbReference type="AlphaFoldDB" id="A0A0K2UN87"/>
<reference evidence="1" key="1">
    <citation type="submission" date="2014-05" db="EMBL/GenBank/DDBJ databases">
        <authorList>
            <person name="Chronopoulou M."/>
        </authorList>
    </citation>
    <scope>NUCLEOTIDE SEQUENCE</scope>
    <source>
        <tissue evidence="1">Whole organism</tissue>
    </source>
</reference>
<sequence length="27" mass="3104">MTASPFRHQSLYCIYNKDGRMTPSLSV</sequence>
<protein>
    <submittedName>
        <fullName evidence="1">Uncharacterized protein</fullName>
    </submittedName>
</protein>
<organism evidence="1">
    <name type="scientific">Lepeophtheirus salmonis</name>
    <name type="common">Salmon louse</name>
    <name type="synonym">Caligus salmonis</name>
    <dbReference type="NCBI Taxonomy" id="72036"/>
    <lineage>
        <taxon>Eukaryota</taxon>
        <taxon>Metazoa</taxon>
        <taxon>Ecdysozoa</taxon>
        <taxon>Arthropoda</taxon>
        <taxon>Crustacea</taxon>
        <taxon>Multicrustacea</taxon>
        <taxon>Hexanauplia</taxon>
        <taxon>Copepoda</taxon>
        <taxon>Siphonostomatoida</taxon>
        <taxon>Caligidae</taxon>
        <taxon>Lepeophtheirus</taxon>
    </lineage>
</organism>
<name>A0A0K2UN87_LEPSM</name>
<evidence type="ECO:0000313" key="1">
    <source>
        <dbReference type="EMBL" id="CDW39723.1"/>
    </source>
</evidence>
<accession>A0A0K2UN87</accession>
<proteinExistence type="predicted"/>